<organism evidence="3 4">
    <name type="scientific">Mycteria americana</name>
    <name type="common">Wood stork</name>
    <dbReference type="NCBI Taxonomy" id="33587"/>
    <lineage>
        <taxon>Eukaryota</taxon>
        <taxon>Metazoa</taxon>
        <taxon>Chordata</taxon>
        <taxon>Craniata</taxon>
        <taxon>Vertebrata</taxon>
        <taxon>Euteleostomi</taxon>
        <taxon>Archelosauria</taxon>
        <taxon>Archosauria</taxon>
        <taxon>Dinosauria</taxon>
        <taxon>Saurischia</taxon>
        <taxon>Theropoda</taxon>
        <taxon>Coelurosauria</taxon>
        <taxon>Aves</taxon>
        <taxon>Neognathae</taxon>
        <taxon>Neoaves</taxon>
        <taxon>Aequornithes</taxon>
        <taxon>Ciconiiformes</taxon>
        <taxon>Ciconiidae</taxon>
        <taxon>Mycteria</taxon>
    </lineage>
</organism>
<evidence type="ECO:0000313" key="4">
    <source>
        <dbReference type="Proteomes" id="UP001333110"/>
    </source>
</evidence>
<name>A0AAN7N0X6_MYCAM</name>
<feature type="domain" description="Reverse transcriptase" evidence="2">
    <location>
        <begin position="181"/>
        <end position="312"/>
    </location>
</feature>
<keyword evidence="4" id="KW-1185">Reference proteome</keyword>
<feature type="compositionally biased region" description="Polar residues" evidence="1">
    <location>
        <begin position="334"/>
        <end position="343"/>
    </location>
</feature>
<dbReference type="AlphaFoldDB" id="A0AAN7N0X6"/>
<comment type="caution">
    <text evidence="3">The sequence shown here is derived from an EMBL/GenBank/DDBJ whole genome shotgun (WGS) entry which is preliminary data.</text>
</comment>
<proteinExistence type="predicted"/>
<reference evidence="3 4" key="1">
    <citation type="journal article" date="2023" name="J. Hered.">
        <title>Chromosome-level genome of the wood stork (Mycteria americana) provides insight into avian chromosome evolution.</title>
        <authorList>
            <person name="Flamio R. Jr."/>
            <person name="Ramstad K.M."/>
        </authorList>
    </citation>
    <scope>NUCLEOTIDE SEQUENCE [LARGE SCALE GENOMIC DNA]</scope>
    <source>
        <strain evidence="3">JAX WOST 10</strain>
    </source>
</reference>
<gene>
    <name evidence="3" type="ORF">QYF61_005425</name>
</gene>
<dbReference type="PANTHER" id="PTHR33332">
    <property type="entry name" value="REVERSE TRANSCRIPTASE DOMAIN-CONTAINING PROTEIN"/>
    <property type="match status" value="1"/>
</dbReference>
<dbReference type="Proteomes" id="UP001333110">
    <property type="component" value="Unassembled WGS sequence"/>
</dbReference>
<dbReference type="EMBL" id="JAUNZN010000009">
    <property type="protein sequence ID" value="KAK4815679.1"/>
    <property type="molecule type" value="Genomic_DNA"/>
</dbReference>
<evidence type="ECO:0000313" key="3">
    <source>
        <dbReference type="EMBL" id="KAK4815679.1"/>
    </source>
</evidence>
<feature type="region of interest" description="Disordered" evidence="1">
    <location>
        <begin position="321"/>
        <end position="343"/>
    </location>
</feature>
<dbReference type="InterPro" id="IPR000477">
    <property type="entry name" value="RT_dom"/>
</dbReference>
<sequence>MMKGLGHLLREERLRKLRLFSLEKRRHRGSYHCTNNVKGGNEEEGARLFSAVPSDRTNGSGHTSKYREYHLNVRQNWFVTMQYGDEGQRKCTPPVNTTGKLVTTDKEKDEVLNNFFASVFIGNLSSCTSGVDGLQDRDWGSEVPPTVREGQVCDHLRNLNIYKSMGPDEMHLRVLRELAYVVAKPLSMIFEKLWQSGEVPSDLKNQHGFTKGKSHLTNLVAFCDGVTTSVDKGTATDVIYLDFSKAFDTGPHNILLWKLERYGFDEWTVWWMRSWLDGRIQRVVVNCSMSRWRSVTSGVPQGDIGSGIECNLSKFADNSKLSGAVDTPEGRDAIQTSSRSGPM</sequence>
<evidence type="ECO:0000256" key="1">
    <source>
        <dbReference type="SAM" id="MobiDB-lite"/>
    </source>
</evidence>
<accession>A0AAN7N0X6</accession>
<dbReference type="Pfam" id="PF00078">
    <property type="entry name" value="RVT_1"/>
    <property type="match status" value="1"/>
</dbReference>
<protein>
    <recommendedName>
        <fullName evidence="2">Reverse transcriptase domain-containing protein</fullName>
    </recommendedName>
</protein>
<evidence type="ECO:0000259" key="2">
    <source>
        <dbReference type="Pfam" id="PF00078"/>
    </source>
</evidence>